<name>A0A9D4BAC4_9SAUR</name>
<feature type="region of interest" description="Disordered" evidence="1">
    <location>
        <begin position="1"/>
        <end position="83"/>
    </location>
</feature>
<keyword evidence="3" id="KW-1185">Reference proteome</keyword>
<dbReference type="Gene3D" id="2.60.40.10">
    <property type="entry name" value="Immunoglobulins"/>
    <property type="match status" value="1"/>
</dbReference>
<dbReference type="AlphaFoldDB" id="A0A9D4BAC4"/>
<evidence type="ECO:0000313" key="3">
    <source>
        <dbReference type="Proteomes" id="UP000827986"/>
    </source>
</evidence>
<protein>
    <submittedName>
        <fullName evidence="2">Uncharacterized protein</fullName>
    </submittedName>
</protein>
<accession>A0A9D4BAC4</accession>
<dbReference type="InterPro" id="IPR013783">
    <property type="entry name" value="Ig-like_fold"/>
</dbReference>
<feature type="region of interest" description="Disordered" evidence="1">
    <location>
        <begin position="97"/>
        <end position="164"/>
    </location>
</feature>
<reference evidence="2" key="1">
    <citation type="submission" date="2021-09" db="EMBL/GenBank/DDBJ databases">
        <title>The genome of Mauremys mutica provides insights into the evolution of semi-aquatic lifestyle.</title>
        <authorList>
            <person name="Gong S."/>
            <person name="Gao Y."/>
        </authorList>
    </citation>
    <scope>NUCLEOTIDE SEQUENCE</scope>
    <source>
        <strain evidence="2">MM-2020</strain>
        <tissue evidence="2">Muscle</tissue>
    </source>
</reference>
<proteinExistence type="predicted"/>
<sequence length="267" mass="28547">MPWPGSSALAGPLPGNAGSETAELGGRLLPGWQPRREAAPLRAPAARPRGALPARAPLRFPGRSALPLPAQGASPLARRAQAGECSASPWQAGFLLRSEAPPPQEPRGGGGSRSRSQPVLQLPGPAGKAAPCWAPPSAGRAGGGRSLAVEQRVPGRGEASSHTRSCIRSSNQLCAGLLADLRQSVTYEELCPLRPSIDVLEGEYFFLCFPGSIRENLCSKPYTVTWLKESEGKVNSIQETHRLVLNERFLEFWPTELSDLGNYIYRV</sequence>
<organism evidence="2 3">
    <name type="scientific">Mauremys mutica</name>
    <name type="common">yellowpond turtle</name>
    <dbReference type="NCBI Taxonomy" id="74926"/>
    <lineage>
        <taxon>Eukaryota</taxon>
        <taxon>Metazoa</taxon>
        <taxon>Chordata</taxon>
        <taxon>Craniata</taxon>
        <taxon>Vertebrata</taxon>
        <taxon>Euteleostomi</taxon>
        <taxon>Archelosauria</taxon>
        <taxon>Testudinata</taxon>
        <taxon>Testudines</taxon>
        <taxon>Cryptodira</taxon>
        <taxon>Durocryptodira</taxon>
        <taxon>Testudinoidea</taxon>
        <taxon>Geoemydidae</taxon>
        <taxon>Geoemydinae</taxon>
        <taxon>Mauremys</taxon>
    </lineage>
</organism>
<gene>
    <name evidence="2" type="ORF">KIL84_019109</name>
</gene>
<feature type="non-terminal residue" evidence="2">
    <location>
        <position position="267"/>
    </location>
</feature>
<feature type="compositionally biased region" description="Low complexity" evidence="1">
    <location>
        <begin position="40"/>
        <end position="63"/>
    </location>
</feature>
<dbReference type="EMBL" id="JAHDVG010000463">
    <property type="protein sequence ID" value="KAH1186360.1"/>
    <property type="molecule type" value="Genomic_DNA"/>
</dbReference>
<evidence type="ECO:0000313" key="2">
    <source>
        <dbReference type="EMBL" id="KAH1186360.1"/>
    </source>
</evidence>
<dbReference type="Proteomes" id="UP000827986">
    <property type="component" value="Unassembled WGS sequence"/>
</dbReference>
<evidence type="ECO:0000256" key="1">
    <source>
        <dbReference type="SAM" id="MobiDB-lite"/>
    </source>
</evidence>
<comment type="caution">
    <text evidence="2">The sequence shown here is derived from an EMBL/GenBank/DDBJ whole genome shotgun (WGS) entry which is preliminary data.</text>
</comment>